<comment type="catalytic activity">
    <reaction evidence="8">
        <text>heme b + 5 AH2 + 4 O2 + 2 H(+) = beta-staphylobilin + Fe(2+) + formaldehyde + 5 A + 4 H2O</text>
        <dbReference type="Rhea" id="RHEA:37363"/>
        <dbReference type="ChEBI" id="CHEBI:13193"/>
        <dbReference type="ChEBI" id="CHEBI:15377"/>
        <dbReference type="ChEBI" id="CHEBI:15378"/>
        <dbReference type="ChEBI" id="CHEBI:15379"/>
        <dbReference type="ChEBI" id="CHEBI:16842"/>
        <dbReference type="ChEBI" id="CHEBI:17499"/>
        <dbReference type="ChEBI" id="CHEBI:29033"/>
        <dbReference type="ChEBI" id="CHEBI:60344"/>
        <dbReference type="ChEBI" id="CHEBI:74362"/>
        <dbReference type="EC" id="1.14.99.48"/>
    </reaction>
</comment>
<dbReference type="Proteomes" id="UP000241540">
    <property type="component" value="Unassembled WGS sequence"/>
</dbReference>
<keyword evidence="4 8" id="KW-0479">Metal-binding</keyword>
<accession>A0A974KVQ0</accession>
<dbReference type="RefSeq" id="WP_107640529.1">
    <property type="nucleotide sequence ID" value="NZ_PZHX01000031.1"/>
</dbReference>
<dbReference type="Gene3D" id="3.30.70.100">
    <property type="match status" value="1"/>
</dbReference>
<dbReference type="GO" id="GO:0033212">
    <property type="term" value="P:iron import into cell"/>
    <property type="evidence" value="ECO:0007669"/>
    <property type="project" value="InterPro"/>
</dbReference>
<keyword evidence="5 8" id="KW-0560">Oxidoreductase</keyword>
<comment type="catalytic activity">
    <reaction evidence="8">
        <text>heme b + 5 AH2 + 4 O2 + 2 H(+) = delta-staphylobilin + Fe(2+) + formaldehyde + 5 A + 4 H2O</text>
        <dbReference type="Rhea" id="RHEA:37039"/>
        <dbReference type="ChEBI" id="CHEBI:13193"/>
        <dbReference type="ChEBI" id="CHEBI:15377"/>
        <dbReference type="ChEBI" id="CHEBI:15378"/>
        <dbReference type="ChEBI" id="CHEBI:15379"/>
        <dbReference type="ChEBI" id="CHEBI:16842"/>
        <dbReference type="ChEBI" id="CHEBI:17499"/>
        <dbReference type="ChEBI" id="CHEBI:29033"/>
        <dbReference type="ChEBI" id="CHEBI:60344"/>
        <dbReference type="ChEBI" id="CHEBI:74361"/>
        <dbReference type="EC" id="1.14.99.48"/>
    </reaction>
</comment>
<keyword evidence="3 8" id="KW-0349">Heme</keyword>
<keyword evidence="7 8" id="KW-0503">Monooxygenase</keyword>
<dbReference type="PANTHER" id="PTHR34474">
    <property type="entry name" value="SIGNAL TRANSDUCTION PROTEIN TRAP"/>
    <property type="match status" value="1"/>
</dbReference>
<protein>
    <recommendedName>
        <fullName evidence="8">Heme oxygenase (staphylobilin-producing)</fullName>
        <ecNumber evidence="8">1.14.99.48</ecNumber>
    </recommendedName>
    <alternativeName>
        <fullName evidence="8">Heme-degrading monooxygenase</fullName>
    </alternativeName>
    <alternativeName>
        <fullName evidence="8">Iron-regulated surface determinant</fullName>
    </alternativeName>
    <alternativeName>
        <fullName evidence="8">Iron-responsive surface determinant</fullName>
    </alternativeName>
</protein>
<dbReference type="PANTHER" id="PTHR34474:SF4">
    <property type="entry name" value="HEME OXYGENASE (STAPHYLOBILIN-PRODUCING) 1"/>
    <property type="match status" value="1"/>
</dbReference>
<comment type="subcellular location">
    <subcellularLocation>
        <location evidence="8">Cytoplasm</location>
    </subcellularLocation>
</comment>
<evidence type="ECO:0000256" key="2">
    <source>
        <dbReference type="ARBA" id="ARBA00022490"/>
    </source>
</evidence>
<sequence length="104" mass="11994">MFVVTNRITVKKGFAEKMAPRFTKGGKIEQLEGFRKIEVWQIDNTNDTEYIYVNTWWDNEENFKAWTQSDAFKEAHKNTGKSSTEDSPVVTSEIVKANVLSTLE</sequence>
<reference evidence="10 11" key="1">
    <citation type="journal article" date="2016" name="Front. Microbiol.">
        <title>Comprehensive Phylogenetic Analysis of Bovine Non-aureus Staphylococci Species Based on Whole-Genome Sequencing.</title>
        <authorList>
            <person name="Naushad S."/>
            <person name="Barkema H.W."/>
            <person name="Luby C."/>
            <person name="Condas L.A."/>
            <person name="Nobrega D.B."/>
            <person name="Carson D.A."/>
            <person name="De Buck J."/>
        </authorList>
    </citation>
    <scope>NUCLEOTIDE SEQUENCE [LARGE SCALE GENOMIC DNA]</scope>
    <source>
        <strain evidence="10 11">SNUC 5336</strain>
    </source>
</reference>
<evidence type="ECO:0000256" key="7">
    <source>
        <dbReference type="ARBA" id="ARBA00023033"/>
    </source>
</evidence>
<evidence type="ECO:0000256" key="1">
    <source>
        <dbReference type="ARBA" id="ARBA00009267"/>
    </source>
</evidence>
<dbReference type="EC" id="1.14.99.48" evidence="8"/>
<dbReference type="Pfam" id="PF03992">
    <property type="entry name" value="ABM"/>
    <property type="match status" value="1"/>
</dbReference>
<dbReference type="EMBL" id="PZHX01000031">
    <property type="protein sequence ID" value="PTK29324.1"/>
    <property type="molecule type" value="Genomic_DNA"/>
</dbReference>
<feature type="domain" description="ABM" evidence="9">
    <location>
        <begin position="2"/>
        <end position="94"/>
    </location>
</feature>
<comment type="similarity">
    <text evidence="8">Belongs to the antibiotic biosynthesis monooxygenase family. Heme-degrading monooxygenase IsdG subfamily.</text>
</comment>
<dbReference type="GO" id="GO:0005737">
    <property type="term" value="C:cytoplasm"/>
    <property type="evidence" value="ECO:0007669"/>
    <property type="project" value="UniProtKB-SubCell"/>
</dbReference>
<dbReference type="GO" id="GO:0042167">
    <property type="term" value="P:heme catabolic process"/>
    <property type="evidence" value="ECO:0007669"/>
    <property type="project" value="UniProtKB-UniRule"/>
</dbReference>
<evidence type="ECO:0000256" key="3">
    <source>
        <dbReference type="ARBA" id="ARBA00022617"/>
    </source>
</evidence>
<gene>
    <name evidence="10" type="ORF">BUZ51_11515</name>
</gene>
<comment type="caution">
    <text evidence="8">Lacks conserved residue(s) required for the propagation of feature annotation.</text>
</comment>
<comment type="subunit">
    <text evidence="8">Homodimer.</text>
</comment>
<keyword evidence="6 8" id="KW-0408">Iron</keyword>
<feature type="binding site" evidence="8">
    <location>
        <position position="6"/>
    </location>
    <ligand>
        <name>Fe cation</name>
        <dbReference type="ChEBI" id="CHEBI:24875"/>
    </ligand>
</feature>
<feature type="site" description="Transition state stabilizer" evidence="8">
    <location>
        <position position="66"/>
    </location>
</feature>
<evidence type="ECO:0000256" key="5">
    <source>
        <dbReference type="ARBA" id="ARBA00023002"/>
    </source>
</evidence>
<evidence type="ECO:0000256" key="4">
    <source>
        <dbReference type="ARBA" id="ARBA00022723"/>
    </source>
</evidence>
<evidence type="ECO:0000256" key="6">
    <source>
        <dbReference type="ARBA" id="ARBA00023004"/>
    </source>
</evidence>
<dbReference type="HAMAP" id="MF_01272">
    <property type="entry name" value="Heme_degrading_monooxygenase"/>
    <property type="match status" value="1"/>
</dbReference>
<evidence type="ECO:0000313" key="10">
    <source>
        <dbReference type="EMBL" id="PTK29324.1"/>
    </source>
</evidence>
<dbReference type="AlphaFoldDB" id="A0A974KVQ0"/>
<dbReference type="GO" id="GO:0004392">
    <property type="term" value="F:heme oxygenase (decyclizing) activity"/>
    <property type="evidence" value="ECO:0007669"/>
    <property type="project" value="UniProtKB-UniRule"/>
</dbReference>
<dbReference type="PROSITE" id="PS51725">
    <property type="entry name" value="ABM"/>
    <property type="match status" value="1"/>
</dbReference>
<dbReference type="GO" id="GO:0020037">
    <property type="term" value="F:heme binding"/>
    <property type="evidence" value="ECO:0007669"/>
    <property type="project" value="UniProtKB-UniRule"/>
</dbReference>
<comment type="function">
    <text evidence="8">Allows bacterial pathogens to use the host heme as an iron source. Catalyzes the oxidative degradation of the heme macrocyclic porphyrin ring to the oxo-bilirubin chromophore staphylobilin (a mixture of the linear tetrapyrroles 5-oxo-delta-bilirubin and 15-oxo-beta-bilirubin) in the presence of a suitable electron donor such as ascorbate or NADPH--cytochrome P450 reductase, with subsequent release of free iron.</text>
</comment>
<dbReference type="InterPro" id="IPR050404">
    <property type="entry name" value="Heme-degrading_MO"/>
</dbReference>
<keyword evidence="2 8" id="KW-0963">Cytoplasm</keyword>
<dbReference type="InterPro" id="IPR007138">
    <property type="entry name" value="ABM_dom"/>
</dbReference>
<name>A0A974KVQ0_STAHO</name>
<comment type="similarity">
    <text evidence="1">Belongs to the TRAP family.</text>
</comment>
<feature type="binding site" description="axial binding residue" evidence="8">
    <location>
        <position position="76"/>
    </location>
    <ligand>
        <name>heme</name>
        <dbReference type="ChEBI" id="CHEBI:30413"/>
    </ligand>
    <ligandPart>
        <name>Fe</name>
        <dbReference type="ChEBI" id="CHEBI:18248"/>
    </ligandPart>
</feature>
<dbReference type="InterPro" id="IPR023953">
    <property type="entry name" value="IsdG"/>
</dbReference>
<dbReference type="SUPFAM" id="SSF54909">
    <property type="entry name" value="Dimeric alpha+beta barrel"/>
    <property type="match status" value="1"/>
</dbReference>
<proteinExistence type="inferred from homology"/>
<dbReference type="GO" id="GO:0005506">
    <property type="term" value="F:iron ion binding"/>
    <property type="evidence" value="ECO:0007669"/>
    <property type="project" value="UniProtKB-UniRule"/>
</dbReference>
<comment type="caution">
    <text evidence="10">The sequence shown here is derived from an EMBL/GenBank/DDBJ whole genome shotgun (WGS) entry which is preliminary data.</text>
</comment>
<dbReference type="NCBIfam" id="NF009840">
    <property type="entry name" value="PRK13315.1"/>
    <property type="match status" value="1"/>
</dbReference>
<dbReference type="InterPro" id="IPR011008">
    <property type="entry name" value="Dimeric_a/b-barrel"/>
</dbReference>
<evidence type="ECO:0000313" key="11">
    <source>
        <dbReference type="Proteomes" id="UP000241540"/>
    </source>
</evidence>
<evidence type="ECO:0000259" key="9">
    <source>
        <dbReference type="PROSITE" id="PS51725"/>
    </source>
</evidence>
<evidence type="ECO:0000256" key="8">
    <source>
        <dbReference type="HAMAP-Rule" id="MF_01272"/>
    </source>
</evidence>
<organism evidence="10 11">
    <name type="scientific">Staphylococcus hominis</name>
    <dbReference type="NCBI Taxonomy" id="1290"/>
    <lineage>
        <taxon>Bacteria</taxon>
        <taxon>Bacillati</taxon>
        <taxon>Bacillota</taxon>
        <taxon>Bacilli</taxon>
        <taxon>Bacillales</taxon>
        <taxon>Staphylococcaceae</taxon>
        <taxon>Staphylococcus</taxon>
    </lineage>
</organism>